<feature type="compositionally biased region" description="Low complexity" evidence="1">
    <location>
        <begin position="142"/>
        <end position="163"/>
    </location>
</feature>
<comment type="caution">
    <text evidence="3">The sequence shown here is derived from an EMBL/GenBank/DDBJ whole genome shotgun (WGS) entry which is preliminary data.</text>
</comment>
<evidence type="ECO:0008006" key="5">
    <source>
        <dbReference type="Google" id="ProtNLM"/>
    </source>
</evidence>
<feature type="transmembrane region" description="Helical" evidence="2">
    <location>
        <begin position="20"/>
        <end position="46"/>
    </location>
</feature>
<keyword evidence="2" id="KW-1133">Transmembrane helix</keyword>
<feature type="region of interest" description="Disordered" evidence="1">
    <location>
        <begin position="234"/>
        <end position="376"/>
    </location>
</feature>
<reference evidence="3" key="1">
    <citation type="journal article" date="2020" name="Cell">
        <title>Large-Scale Comparative Analyses of Tick Genomes Elucidate Their Genetic Diversity and Vector Capacities.</title>
        <authorList>
            <consortium name="Tick Genome and Microbiome Consortium (TIGMIC)"/>
            <person name="Jia N."/>
            <person name="Wang J."/>
            <person name="Shi W."/>
            <person name="Du L."/>
            <person name="Sun Y."/>
            <person name="Zhan W."/>
            <person name="Jiang J.F."/>
            <person name="Wang Q."/>
            <person name="Zhang B."/>
            <person name="Ji P."/>
            <person name="Bell-Sakyi L."/>
            <person name="Cui X.M."/>
            <person name="Yuan T.T."/>
            <person name="Jiang B.G."/>
            <person name="Yang W.F."/>
            <person name="Lam T.T."/>
            <person name="Chang Q.C."/>
            <person name="Ding S.J."/>
            <person name="Wang X.J."/>
            <person name="Zhu J.G."/>
            <person name="Ruan X.D."/>
            <person name="Zhao L."/>
            <person name="Wei J.T."/>
            <person name="Ye R.Z."/>
            <person name="Que T.C."/>
            <person name="Du C.H."/>
            <person name="Zhou Y.H."/>
            <person name="Cheng J.X."/>
            <person name="Dai P.F."/>
            <person name="Guo W.B."/>
            <person name="Han X.H."/>
            <person name="Huang E.J."/>
            <person name="Li L.F."/>
            <person name="Wei W."/>
            <person name="Gao Y.C."/>
            <person name="Liu J.Z."/>
            <person name="Shao H.Z."/>
            <person name="Wang X."/>
            <person name="Wang C.C."/>
            <person name="Yang T.C."/>
            <person name="Huo Q.B."/>
            <person name="Li W."/>
            <person name="Chen H.Y."/>
            <person name="Chen S.E."/>
            <person name="Zhou L.G."/>
            <person name="Ni X.B."/>
            <person name="Tian J.H."/>
            <person name="Sheng Y."/>
            <person name="Liu T."/>
            <person name="Pan Y.S."/>
            <person name="Xia L.Y."/>
            <person name="Li J."/>
            <person name="Zhao F."/>
            <person name="Cao W.C."/>
        </authorList>
    </citation>
    <scope>NUCLEOTIDE SEQUENCE</scope>
    <source>
        <strain evidence="3">Rsan-2018</strain>
    </source>
</reference>
<feature type="compositionally biased region" description="Polar residues" evidence="1">
    <location>
        <begin position="164"/>
        <end position="191"/>
    </location>
</feature>
<keyword evidence="2" id="KW-0472">Membrane</keyword>
<name>A0A9D4PP65_RHISA</name>
<proteinExistence type="predicted"/>
<sequence>MDSTSLIFSGGRPGKASSVASFVALTLALGTLVVAAFVLFTAFTGWSNLAVSMQLRALDPLVAKAKTDEGVRAAPVLSDGSEWLVKELTALSEDASINGSAFFLGLNGSGPRHHNHSKHGQRPIFVPEGPAHEHKIFAGSASTSEQPSPLTTTTLTTKRSPSSGTSTRQPSVVKTSSMSLTTEGSQQPTMQKSHEGTVVQIRESRLTMSFHRPHRHDAANVTDLPPTSEYTYVTSESAHRRHDGDVDDIRTRASSKGQGHEGHVPRIPERSSPAGDTGSSGSSVILTMPGKSEEVQPTSSTFSFGSAVSPRVPDCTTTSSQPSPVTVGETEPFNEDVEIATSGGLVPSSRKHDHVRSGPPQGTADARDSHYGTTHKSHVRKLKVATLKAIIS</sequence>
<feature type="compositionally biased region" description="Basic and acidic residues" evidence="1">
    <location>
        <begin position="258"/>
        <end position="269"/>
    </location>
</feature>
<evidence type="ECO:0000256" key="1">
    <source>
        <dbReference type="SAM" id="MobiDB-lite"/>
    </source>
</evidence>
<feature type="region of interest" description="Disordered" evidence="1">
    <location>
        <begin position="138"/>
        <end position="196"/>
    </location>
</feature>
<reference evidence="3" key="2">
    <citation type="submission" date="2021-09" db="EMBL/GenBank/DDBJ databases">
        <authorList>
            <person name="Jia N."/>
            <person name="Wang J."/>
            <person name="Shi W."/>
            <person name="Du L."/>
            <person name="Sun Y."/>
            <person name="Zhan W."/>
            <person name="Jiang J."/>
            <person name="Wang Q."/>
            <person name="Zhang B."/>
            <person name="Ji P."/>
            <person name="Sakyi L.B."/>
            <person name="Cui X."/>
            <person name="Yuan T."/>
            <person name="Jiang B."/>
            <person name="Yang W."/>
            <person name="Lam T.T.-Y."/>
            <person name="Chang Q."/>
            <person name="Ding S."/>
            <person name="Wang X."/>
            <person name="Zhu J."/>
            <person name="Ruan X."/>
            <person name="Zhao L."/>
            <person name="Wei J."/>
            <person name="Que T."/>
            <person name="Du C."/>
            <person name="Cheng J."/>
            <person name="Dai P."/>
            <person name="Han X."/>
            <person name="Huang E."/>
            <person name="Gao Y."/>
            <person name="Liu J."/>
            <person name="Shao H."/>
            <person name="Ye R."/>
            <person name="Li L."/>
            <person name="Wei W."/>
            <person name="Wang X."/>
            <person name="Wang C."/>
            <person name="Huo Q."/>
            <person name="Li W."/>
            <person name="Guo W."/>
            <person name="Chen H."/>
            <person name="Chen S."/>
            <person name="Zhou L."/>
            <person name="Zhou L."/>
            <person name="Ni X."/>
            <person name="Tian J."/>
            <person name="Zhou Y."/>
            <person name="Sheng Y."/>
            <person name="Liu T."/>
            <person name="Pan Y."/>
            <person name="Xia L."/>
            <person name="Li J."/>
            <person name="Zhao F."/>
            <person name="Cao W."/>
        </authorList>
    </citation>
    <scope>NUCLEOTIDE SEQUENCE</scope>
    <source>
        <strain evidence="3">Rsan-2018</strain>
        <tissue evidence="3">Larvae</tissue>
    </source>
</reference>
<keyword evidence="2" id="KW-0812">Transmembrane</keyword>
<evidence type="ECO:0000313" key="3">
    <source>
        <dbReference type="EMBL" id="KAH7947930.1"/>
    </source>
</evidence>
<dbReference type="Proteomes" id="UP000821837">
    <property type="component" value="Chromosome 6"/>
</dbReference>
<feature type="compositionally biased region" description="Basic and acidic residues" evidence="1">
    <location>
        <begin position="242"/>
        <end position="251"/>
    </location>
</feature>
<dbReference type="EMBL" id="JABSTV010001252">
    <property type="protein sequence ID" value="KAH7947930.1"/>
    <property type="molecule type" value="Genomic_DNA"/>
</dbReference>
<feature type="compositionally biased region" description="Low complexity" evidence="1">
    <location>
        <begin position="316"/>
        <end position="327"/>
    </location>
</feature>
<evidence type="ECO:0000313" key="4">
    <source>
        <dbReference type="Proteomes" id="UP000821837"/>
    </source>
</evidence>
<gene>
    <name evidence="3" type="ORF">HPB52_017082</name>
</gene>
<evidence type="ECO:0000256" key="2">
    <source>
        <dbReference type="SAM" id="Phobius"/>
    </source>
</evidence>
<keyword evidence="4" id="KW-1185">Reference proteome</keyword>
<feature type="compositionally biased region" description="Polar residues" evidence="1">
    <location>
        <begin position="295"/>
        <end position="306"/>
    </location>
</feature>
<accession>A0A9D4PP65</accession>
<dbReference type="AlphaFoldDB" id="A0A9D4PP65"/>
<organism evidence="3 4">
    <name type="scientific">Rhipicephalus sanguineus</name>
    <name type="common">Brown dog tick</name>
    <name type="synonym">Ixodes sanguineus</name>
    <dbReference type="NCBI Taxonomy" id="34632"/>
    <lineage>
        <taxon>Eukaryota</taxon>
        <taxon>Metazoa</taxon>
        <taxon>Ecdysozoa</taxon>
        <taxon>Arthropoda</taxon>
        <taxon>Chelicerata</taxon>
        <taxon>Arachnida</taxon>
        <taxon>Acari</taxon>
        <taxon>Parasitiformes</taxon>
        <taxon>Ixodida</taxon>
        <taxon>Ixodoidea</taxon>
        <taxon>Ixodidae</taxon>
        <taxon>Rhipicephalinae</taxon>
        <taxon>Rhipicephalus</taxon>
        <taxon>Rhipicephalus</taxon>
    </lineage>
</organism>
<protein>
    <recommendedName>
        <fullName evidence="5">Transmembrane protein</fullName>
    </recommendedName>
</protein>